<reference evidence="3 4" key="2">
    <citation type="journal article" date="2006" name="J. Microbiol. Methods">
        <title>Genomic flank-sequencing of plasposon insertion sites for rapid identification of functional genes.</title>
        <authorList>
            <person name="Leveau J.H."/>
            <person name="Gerards S."/>
            <person name="Fritsche K."/>
            <person name="Zondag G."/>
            <person name="van Veen J.A."/>
        </authorList>
    </citation>
    <scope>NUCLEOTIDE SEQUENCE [LARGE SCALE GENOMIC DNA]</scope>
    <source>
        <strain evidence="3 4">Ter331</strain>
    </source>
</reference>
<proteinExistence type="predicted"/>
<evidence type="ECO:0000259" key="2">
    <source>
        <dbReference type="Pfam" id="PF00487"/>
    </source>
</evidence>
<feature type="transmembrane region" description="Helical" evidence="1">
    <location>
        <begin position="43"/>
        <end position="62"/>
    </location>
</feature>
<dbReference type="GO" id="GO:0006629">
    <property type="term" value="P:lipid metabolic process"/>
    <property type="evidence" value="ECO:0007669"/>
    <property type="project" value="InterPro"/>
</dbReference>
<dbReference type="InterPro" id="IPR005804">
    <property type="entry name" value="FA_desaturase_dom"/>
</dbReference>
<reference evidence="3 4" key="1">
    <citation type="journal article" date="2004" name="Environ. Microbiol.">
        <title>Phylogeny-function analysis of (meta)genomic libraries: screening for expression of ribosomal RNA genes by large-insert library fluorescent in situ hybridization (LIL-FISH).</title>
        <authorList>
            <person name="Leveau J.H."/>
            <person name="Gerards S."/>
            <person name="de Boer W."/>
            <person name="van Veen J.A."/>
        </authorList>
    </citation>
    <scope>NUCLEOTIDE SEQUENCE [LARGE SCALE GENOMIC DNA]</scope>
    <source>
        <strain evidence="3 4">Ter331</strain>
    </source>
</reference>
<sequence>MPAAQKRTRSRMLRNRRDWQSLAYILALPLLVAYLWRHPYLSLLNGLLYGVLLFLTLGTGVIHHNHAHLRMWNKRWLNRLTDFWLTLLQGHPAFVFYPAHNGNHHRYRHGPLDVARTYRFGGDTNHLLGYLLHPLQATVVLYPLIWRWLIRMQRRHAGVLNYFLRQYLAVGLLWMLLGWLDWHKFLLLVLLPQLHGLHWLLATNYLQHAHADGGSPVDFARNFEGLVNQLLFNIGFHTAHHHHPRAHWTQLPGLHQRYRHLLHPQLNPGPLLPYMFRTFILSLLWPRRSSRSLMSPGKKNAN</sequence>
<dbReference type="CDD" id="cd01060">
    <property type="entry name" value="Membrane-FADS-like"/>
    <property type="match status" value="1"/>
</dbReference>
<keyword evidence="1" id="KW-0812">Transmembrane</keyword>
<dbReference type="STRING" id="1005048.CFU_1701"/>
<evidence type="ECO:0000313" key="3">
    <source>
        <dbReference type="EMBL" id="AEK61533.1"/>
    </source>
</evidence>
<dbReference type="eggNOG" id="COG3239">
    <property type="taxonomic scope" value="Bacteria"/>
</dbReference>
<feature type="transmembrane region" description="Helical" evidence="1">
    <location>
        <begin position="127"/>
        <end position="150"/>
    </location>
</feature>
<gene>
    <name evidence="3" type="ordered locus">CFU_1701</name>
</gene>
<reference evidence="4" key="6">
    <citation type="submission" date="2011-05" db="EMBL/GenBank/DDBJ databases">
        <title>Complete sequence of Collimonas fungivorans Ter331.</title>
        <authorList>
            <person name="Leveau J.H."/>
        </authorList>
    </citation>
    <scope>NUCLEOTIDE SEQUENCE [LARGE SCALE GENOMIC DNA]</scope>
    <source>
        <strain evidence="4">Ter331</strain>
    </source>
</reference>
<dbReference type="EMBL" id="CP002745">
    <property type="protein sequence ID" value="AEK61533.1"/>
    <property type="molecule type" value="Genomic_DNA"/>
</dbReference>
<organism evidence="3 4">
    <name type="scientific">Collimonas fungivorans (strain Ter331)</name>
    <dbReference type="NCBI Taxonomy" id="1005048"/>
    <lineage>
        <taxon>Bacteria</taxon>
        <taxon>Pseudomonadati</taxon>
        <taxon>Pseudomonadota</taxon>
        <taxon>Betaproteobacteria</taxon>
        <taxon>Burkholderiales</taxon>
        <taxon>Oxalobacteraceae</taxon>
        <taxon>Collimonas</taxon>
    </lineage>
</organism>
<protein>
    <submittedName>
        <fullName evidence="3">Fatty acid desaturase</fullName>
    </submittedName>
</protein>
<evidence type="ECO:0000313" key="4">
    <source>
        <dbReference type="Proteomes" id="UP000008392"/>
    </source>
</evidence>
<dbReference type="Pfam" id="PF00487">
    <property type="entry name" value="FA_desaturase"/>
    <property type="match status" value="1"/>
</dbReference>
<dbReference type="HOGENOM" id="CLU_072360_0_0_4"/>
<name>G0ABG7_COLFT</name>
<keyword evidence="4" id="KW-1185">Reference proteome</keyword>
<reference evidence="3 4" key="4">
    <citation type="journal article" date="2010" name="Environ. Microbiol.">
        <title>The bacterial genus Collimonas: mycophagy, weathering and other adaptive solutions to life in oligotrophic soil environments.</title>
        <authorList>
            <person name="Leveau J.H."/>
            <person name="Uroz S."/>
            <person name="de Boer W."/>
        </authorList>
    </citation>
    <scope>NUCLEOTIDE SEQUENCE [LARGE SCALE GENOMIC DNA]</scope>
    <source>
        <strain evidence="3 4">Ter331</strain>
    </source>
</reference>
<evidence type="ECO:0000256" key="1">
    <source>
        <dbReference type="SAM" id="Phobius"/>
    </source>
</evidence>
<dbReference type="Proteomes" id="UP000008392">
    <property type="component" value="Chromosome"/>
</dbReference>
<dbReference type="AlphaFoldDB" id="G0ABG7"/>
<dbReference type="KEGG" id="cfu:CFU_1701"/>
<reference evidence="3 4" key="3">
    <citation type="journal article" date="2008" name="FEMS Microbiol. Ecol.">
        <title>Identification and characterization of genes underlying chitinolysis in Collimonas fungivorans Ter331.</title>
        <authorList>
            <person name="Fritsche K."/>
            <person name="de Boer W."/>
            <person name="Gerards S."/>
            <person name="van den Berg M."/>
            <person name="van Veen J.A."/>
            <person name="Leveau J.H."/>
        </authorList>
    </citation>
    <scope>NUCLEOTIDE SEQUENCE [LARGE SCALE GENOMIC DNA]</scope>
    <source>
        <strain evidence="3 4">Ter331</strain>
    </source>
</reference>
<feature type="transmembrane region" description="Helical" evidence="1">
    <location>
        <begin position="162"/>
        <end position="180"/>
    </location>
</feature>
<feature type="transmembrane region" description="Helical" evidence="1">
    <location>
        <begin position="83"/>
        <end position="100"/>
    </location>
</feature>
<reference evidence="3 4" key="5">
    <citation type="journal article" date="2011" name="ISME J.">
        <title>Dual transcriptional profiling of a bacterial/fungal confrontation: Collimonas fungivorans versus Aspergillus niger.</title>
        <authorList>
            <person name="Mela F."/>
            <person name="Fritsche K."/>
            <person name="de Boer W."/>
            <person name="van Veen J.A."/>
            <person name="de Graaff L.H."/>
            <person name="van den Berg M."/>
            <person name="Leveau J.H."/>
        </authorList>
    </citation>
    <scope>NUCLEOTIDE SEQUENCE [LARGE SCALE GENOMIC DNA]</scope>
    <source>
        <strain evidence="3 4">Ter331</strain>
    </source>
</reference>
<accession>G0ABG7</accession>
<feature type="domain" description="Fatty acid desaturase" evidence="2">
    <location>
        <begin position="46"/>
        <end position="264"/>
    </location>
</feature>
<feature type="transmembrane region" description="Helical" evidence="1">
    <location>
        <begin position="21"/>
        <end position="37"/>
    </location>
</feature>
<keyword evidence="1" id="KW-0472">Membrane</keyword>
<keyword evidence="1" id="KW-1133">Transmembrane helix</keyword>